<dbReference type="PANTHER" id="PTHR30154:SF34">
    <property type="entry name" value="TRANSCRIPTIONAL REGULATOR AZLB"/>
    <property type="match status" value="1"/>
</dbReference>
<dbReference type="InterPro" id="IPR036388">
    <property type="entry name" value="WH-like_DNA-bd_sf"/>
</dbReference>
<reference evidence="5 6" key="1">
    <citation type="submission" date="2018-12" db="EMBL/GenBank/DDBJ databases">
        <title>Genome analysis provides insights into bioremediation potentialities of Halogeometricum borinquense strain N11.</title>
        <authorList>
            <person name="Najjari A."/>
            <person name="Youssef N."/>
            <person name="Fhoula I."/>
            <person name="Ben Dhia O."/>
            <person name="Mahjoubi M."/>
            <person name="Ouzari H.I."/>
            <person name="Cherif A."/>
        </authorList>
    </citation>
    <scope>NUCLEOTIDE SEQUENCE [LARGE SCALE GENOMIC DNA]</scope>
    <source>
        <strain evidence="5 6">N11</strain>
    </source>
</reference>
<dbReference type="PROSITE" id="PS50956">
    <property type="entry name" value="HTH_ASNC_2"/>
    <property type="match status" value="1"/>
</dbReference>
<dbReference type="SUPFAM" id="SSF54909">
    <property type="entry name" value="Dimeric alpha+beta barrel"/>
    <property type="match status" value="1"/>
</dbReference>
<evidence type="ECO:0000259" key="4">
    <source>
        <dbReference type="PROSITE" id="PS50956"/>
    </source>
</evidence>
<dbReference type="InterPro" id="IPR036390">
    <property type="entry name" value="WH_DNA-bd_sf"/>
</dbReference>
<keyword evidence="1" id="KW-0805">Transcription regulation</keyword>
<dbReference type="InterPro" id="IPR011991">
    <property type="entry name" value="ArsR-like_HTH"/>
</dbReference>
<dbReference type="SUPFAM" id="SSF46785">
    <property type="entry name" value="Winged helix' DNA-binding domain"/>
    <property type="match status" value="1"/>
</dbReference>
<dbReference type="Pfam" id="PF13412">
    <property type="entry name" value="HTH_24"/>
    <property type="match status" value="1"/>
</dbReference>
<evidence type="ECO:0000256" key="3">
    <source>
        <dbReference type="ARBA" id="ARBA00023163"/>
    </source>
</evidence>
<dbReference type="Gene3D" id="3.30.70.920">
    <property type="match status" value="1"/>
</dbReference>
<evidence type="ECO:0000256" key="1">
    <source>
        <dbReference type="ARBA" id="ARBA00023015"/>
    </source>
</evidence>
<dbReference type="CDD" id="cd00090">
    <property type="entry name" value="HTH_ARSR"/>
    <property type="match status" value="1"/>
</dbReference>
<feature type="domain" description="HTH asnC-type" evidence="4">
    <location>
        <begin position="1"/>
        <end position="62"/>
    </location>
</feature>
<dbReference type="Pfam" id="PF01037">
    <property type="entry name" value="AsnC_trans_reg"/>
    <property type="match status" value="1"/>
</dbReference>
<dbReference type="AlphaFoldDB" id="A0A482T6N2"/>
<keyword evidence="2" id="KW-0238">DNA-binding</keyword>
<evidence type="ECO:0000256" key="2">
    <source>
        <dbReference type="ARBA" id="ARBA00023125"/>
    </source>
</evidence>
<dbReference type="SMART" id="SM00344">
    <property type="entry name" value="HTH_ASNC"/>
    <property type="match status" value="1"/>
</dbReference>
<dbReference type="InterPro" id="IPR019888">
    <property type="entry name" value="Tscrpt_reg_AsnC-like"/>
</dbReference>
<accession>A0A482T6N2</accession>
<dbReference type="EMBL" id="RZHH01000003">
    <property type="protein sequence ID" value="RYJ08557.1"/>
    <property type="molecule type" value="Genomic_DNA"/>
</dbReference>
<keyword evidence="3" id="KW-0804">Transcription</keyword>
<evidence type="ECO:0000313" key="6">
    <source>
        <dbReference type="Proteomes" id="UP000294028"/>
    </source>
</evidence>
<gene>
    <name evidence="5" type="ORF">ELS19_18825</name>
</gene>
<dbReference type="Proteomes" id="UP000294028">
    <property type="component" value="Unassembled WGS sequence"/>
</dbReference>
<dbReference type="RefSeq" id="WP_006056063.1">
    <property type="nucleotide sequence ID" value="NZ_RZHH01000003.1"/>
</dbReference>
<dbReference type="GeneID" id="9988980"/>
<dbReference type="GO" id="GO:0043565">
    <property type="term" value="F:sequence-specific DNA binding"/>
    <property type="evidence" value="ECO:0007669"/>
    <property type="project" value="InterPro"/>
</dbReference>
<dbReference type="InterPro" id="IPR011008">
    <property type="entry name" value="Dimeric_a/b-barrel"/>
</dbReference>
<dbReference type="PANTHER" id="PTHR30154">
    <property type="entry name" value="LEUCINE-RESPONSIVE REGULATORY PROTEIN"/>
    <property type="match status" value="1"/>
</dbReference>
<protein>
    <submittedName>
        <fullName evidence="5">Lrp/AsnC family transcriptional regulator</fullName>
    </submittedName>
</protein>
<dbReference type="InterPro" id="IPR000485">
    <property type="entry name" value="AsnC-type_HTH_dom"/>
</dbReference>
<comment type="caution">
    <text evidence="5">The sequence shown here is derived from an EMBL/GenBank/DDBJ whole genome shotgun (WGS) entry which is preliminary data.</text>
</comment>
<sequence length="161" mass="18157">MDEKDVQILKSMEDLETTSTEAVSDATGIPISTIHYRLNKLRETGVIKNDRLDIDLDKLGLGVTILVEVFTKDDRNHTESGRIISEVEGVTKVFFTMGSTDFIALARLPDSDSVERLISDFEELDAVARTDSTFVIDRELDSHYALQQYAEETLVEELIEE</sequence>
<organism evidence="5 6">
    <name type="scientific">Halogeometricum borinquense</name>
    <dbReference type="NCBI Taxonomy" id="60847"/>
    <lineage>
        <taxon>Archaea</taxon>
        <taxon>Methanobacteriati</taxon>
        <taxon>Methanobacteriota</taxon>
        <taxon>Stenosarchaea group</taxon>
        <taxon>Halobacteria</taxon>
        <taxon>Halobacteriales</taxon>
        <taxon>Haloferacaceae</taxon>
        <taxon>Halogeometricum</taxon>
    </lineage>
</organism>
<dbReference type="GO" id="GO:0043200">
    <property type="term" value="P:response to amino acid"/>
    <property type="evidence" value="ECO:0007669"/>
    <property type="project" value="TreeGrafter"/>
</dbReference>
<dbReference type="GO" id="GO:0005829">
    <property type="term" value="C:cytosol"/>
    <property type="evidence" value="ECO:0007669"/>
    <property type="project" value="TreeGrafter"/>
</dbReference>
<dbReference type="InterPro" id="IPR019887">
    <property type="entry name" value="Tscrpt_reg_AsnC/Lrp_C"/>
</dbReference>
<dbReference type="Gene3D" id="1.10.10.10">
    <property type="entry name" value="Winged helix-like DNA-binding domain superfamily/Winged helix DNA-binding domain"/>
    <property type="match status" value="1"/>
</dbReference>
<name>A0A482T6N2_9EURY</name>
<evidence type="ECO:0000313" key="5">
    <source>
        <dbReference type="EMBL" id="RYJ08557.1"/>
    </source>
</evidence>
<proteinExistence type="predicted"/>